<sequence length="61" mass="6707">MGLRDSLTSVGVNLPEGAGSGISNFVQAFIFFIVLTCLVAGIAYYFSSKRQYNKHIHLLLK</sequence>
<keyword evidence="1" id="KW-0472">Membrane</keyword>
<name>X1D7N8_9ZZZZ</name>
<feature type="transmembrane region" description="Helical" evidence="1">
    <location>
        <begin position="25"/>
        <end position="46"/>
    </location>
</feature>
<keyword evidence="1" id="KW-0812">Transmembrane</keyword>
<evidence type="ECO:0000256" key="1">
    <source>
        <dbReference type="SAM" id="Phobius"/>
    </source>
</evidence>
<keyword evidence="1" id="KW-1133">Transmembrane helix</keyword>
<reference evidence="2" key="1">
    <citation type="journal article" date="2014" name="Front. Microbiol.">
        <title>High frequency of phylogenetically diverse reductive dehalogenase-homologous genes in deep subseafloor sedimentary metagenomes.</title>
        <authorList>
            <person name="Kawai M."/>
            <person name="Futagami T."/>
            <person name="Toyoda A."/>
            <person name="Takaki Y."/>
            <person name="Nishi S."/>
            <person name="Hori S."/>
            <person name="Arai W."/>
            <person name="Tsubouchi T."/>
            <person name="Morono Y."/>
            <person name="Uchiyama I."/>
            <person name="Ito T."/>
            <person name="Fujiyama A."/>
            <person name="Inagaki F."/>
            <person name="Takami H."/>
        </authorList>
    </citation>
    <scope>NUCLEOTIDE SEQUENCE</scope>
    <source>
        <strain evidence="2">Expedition CK06-06</strain>
    </source>
</reference>
<dbReference type="EMBL" id="BART01032953">
    <property type="protein sequence ID" value="GAH16242.1"/>
    <property type="molecule type" value="Genomic_DNA"/>
</dbReference>
<proteinExistence type="predicted"/>
<evidence type="ECO:0000313" key="2">
    <source>
        <dbReference type="EMBL" id="GAH16242.1"/>
    </source>
</evidence>
<accession>X1D7N8</accession>
<comment type="caution">
    <text evidence="2">The sequence shown here is derived from an EMBL/GenBank/DDBJ whole genome shotgun (WGS) entry which is preliminary data.</text>
</comment>
<organism evidence="2">
    <name type="scientific">marine sediment metagenome</name>
    <dbReference type="NCBI Taxonomy" id="412755"/>
    <lineage>
        <taxon>unclassified sequences</taxon>
        <taxon>metagenomes</taxon>
        <taxon>ecological metagenomes</taxon>
    </lineage>
</organism>
<gene>
    <name evidence="2" type="ORF">S01H4_56793</name>
</gene>
<protein>
    <submittedName>
        <fullName evidence="2">Uncharacterized protein</fullName>
    </submittedName>
</protein>
<dbReference type="AlphaFoldDB" id="X1D7N8"/>